<evidence type="ECO:0000313" key="1">
    <source>
        <dbReference type="EMBL" id="GIY90342.1"/>
    </source>
</evidence>
<keyword evidence="2" id="KW-1185">Reference proteome</keyword>
<evidence type="ECO:0000313" key="2">
    <source>
        <dbReference type="Proteomes" id="UP001054837"/>
    </source>
</evidence>
<dbReference type="EMBL" id="BPLQ01015712">
    <property type="protein sequence ID" value="GIY90342.1"/>
    <property type="molecule type" value="Genomic_DNA"/>
</dbReference>
<accession>A0AAV4X589</accession>
<gene>
    <name evidence="1" type="ORF">CDAR_417141</name>
</gene>
<comment type="caution">
    <text evidence="1">The sequence shown here is derived from an EMBL/GenBank/DDBJ whole genome shotgun (WGS) entry which is preliminary data.</text>
</comment>
<dbReference type="Proteomes" id="UP001054837">
    <property type="component" value="Unassembled WGS sequence"/>
</dbReference>
<name>A0AAV4X589_9ARAC</name>
<sequence length="144" mass="15979">MAGTKGLHKDETPEINVLGKRGGCAKIGTGCRLRGRAVACLIPNKRQNISTHSTYLFHSPPFQYRLPFPLPPVSPWLDLSILSFFPQLVAFALRKLRYGRRVSTSTGARAPLPGASVVFPSDLRSEKARDPLRVDLSSFVSYRR</sequence>
<dbReference type="AlphaFoldDB" id="A0AAV4X589"/>
<reference evidence="1 2" key="1">
    <citation type="submission" date="2021-06" db="EMBL/GenBank/DDBJ databases">
        <title>Caerostris darwini draft genome.</title>
        <authorList>
            <person name="Kono N."/>
            <person name="Arakawa K."/>
        </authorList>
    </citation>
    <scope>NUCLEOTIDE SEQUENCE [LARGE SCALE GENOMIC DNA]</scope>
</reference>
<proteinExistence type="predicted"/>
<organism evidence="1 2">
    <name type="scientific">Caerostris darwini</name>
    <dbReference type="NCBI Taxonomy" id="1538125"/>
    <lineage>
        <taxon>Eukaryota</taxon>
        <taxon>Metazoa</taxon>
        <taxon>Ecdysozoa</taxon>
        <taxon>Arthropoda</taxon>
        <taxon>Chelicerata</taxon>
        <taxon>Arachnida</taxon>
        <taxon>Araneae</taxon>
        <taxon>Araneomorphae</taxon>
        <taxon>Entelegynae</taxon>
        <taxon>Araneoidea</taxon>
        <taxon>Araneidae</taxon>
        <taxon>Caerostris</taxon>
    </lineage>
</organism>
<protein>
    <submittedName>
        <fullName evidence="1">Uncharacterized protein</fullName>
    </submittedName>
</protein>